<dbReference type="FunFam" id="1.10.472.10:FF:000167">
    <property type="entry name" value="Mitotic cyclin 6"/>
    <property type="match status" value="1"/>
</dbReference>
<dbReference type="SUPFAM" id="SSF47954">
    <property type="entry name" value="Cyclin-like"/>
    <property type="match status" value="2"/>
</dbReference>
<evidence type="ECO:0000259" key="9">
    <source>
        <dbReference type="SMART" id="SM01332"/>
    </source>
</evidence>
<feature type="domain" description="Cyclin-like" evidence="8">
    <location>
        <begin position="347"/>
        <end position="435"/>
    </location>
</feature>
<evidence type="ECO:0000313" key="11">
    <source>
        <dbReference type="Proteomes" id="UP000032141"/>
    </source>
</evidence>
<evidence type="ECO:0000256" key="2">
    <source>
        <dbReference type="ARBA" id="ARBA00022618"/>
    </source>
</evidence>
<dbReference type="InterPro" id="IPR036915">
    <property type="entry name" value="Cyclin-like_sf"/>
</dbReference>
<evidence type="ECO:0000256" key="3">
    <source>
        <dbReference type="ARBA" id="ARBA00023127"/>
    </source>
</evidence>
<dbReference type="Gramene" id="Bo7g005320.1">
    <property type="protein sequence ID" value="Bo7g005320.1"/>
    <property type="gene ID" value="Bo7g005320"/>
</dbReference>
<keyword evidence="11" id="KW-1185">Reference proteome</keyword>
<name>A0A0D3D2H6_BRAOL</name>
<evidence type="ECO:0000256" key="1">
    <source>
        <dbReference type="ARBA" id="ARBA00006955"/>
    </source>
</evidence>
<organism evidence="10 11">
    <name type="scientific">Brassica oleracea var. oleracea</name>
    <dbReference type="NCBI Taxonomy" id="109376"/>
    <lineage>
        <taxon>Eukaryota</taxon>
        <taxon>Viridiplantae</taxon>
        <taxon>Streptophyta</taxon>
        <taxon>Embryophyta</taxon>
        <taxon>Tracheophyta</taxon>
        <taxon>Spermatophyta</taxon>
        <taxon>Magnoliopsida</taxon>
        <taxon>eudicotyledons</taxon>
        <taxon>Gunneridae</taxon>
        <taxon>Pentapetalae</taxon>
        <taxon>rosids</taxon>
        <taxon>malvids</taxon>
        <taxon>Brassicales</taxon>
        <taxon>Brassicaceae</taxon>
        <taxon>Brassiceae</taxon>
        <taxon>Brassica</taxon>
    </lineage>
</organism>
<evidence type="ECO:0008006" key="12">
    <source>
        <dbReference type="Google" id="ProtNLM"/>
    </source>
</evidence>
<evidence type="ECO:0000256" key="4">
    <source>
        <dbReference type="ARBA" id="ARBA00023306"/>
    </source>
</evidence>
<evidence type="ECO:0000256" key="6">
    <source>
        <dbReference type="SAM" id="Coils"/>
    </source>
</evidence>
<sequence length="924" mass="105926">MGNEKAVSGNTIPLHSRPITRALASALRASSNLSEVVATTTVINQGRVLRANSKRTALDDKKSNNAPKRRAVLNDITNVTCEDSYSRCFNAAKIQVENIKQIKKERASSPKVATSSSTSEVTDAEVQVVCTGTSLDTNEASCSFMGNPSSKLPPRPPGRSTSTVERSCVGGSSTVASSPKFIDIDSDEKYPLLCSLYAPEIHYNMRVAEDDASGYLKDWSTYQLKRRPSPDFMERTQRDVTRAMRGILVDWLVEVSEEYTLVPDTLYLTVSLIDWFLHGNYIERQRLQLLGVTCMLIASKYEEIYAPRIEEFCFITDNTYTRDQVLEMESQVVKHFSFQIYTPTSKTFLRRFLRAAQASHVMPSVEMEFLANYLTELTLIEYECLKFLPSVIAASAVFLAKWTMNQSSHPWNPTLEHYTTYKASDLKESVQALQELQLNTKGCPLNSIRMKYKQDKMRNREFLNSAPVDQSRRKSLMKRTHMTTSLEKYTSSAKTTRLHFRQPWVMGMQQEVERLKRKVYEQEKLLRECQALKDQVRMLHMRVTAVEGGHSEDCRVEEGHTRLWNDYFSENPTFPPHLFRRRFRMNKELFMRIVDRLSKNVLFFQQRRDAVGRLGLSPLQKCTEALRMLAYGCAADAVDEYLRIGESTALSCLTNFTNGVIYLFGEEYLRRPTPEDLQRLLDMGEIHGFPGMIGSIDCMHWEWKTCPTAWEGQYTRGSGKPTIVLEVVASQDLWIWLAFFGPPGTLNDINVLDRSPIFDDVLQGRAPRVHYVVNGHQYHLSYYLTDGIYPKWSTFIQSISYPQTPEAQLFAKVQESTRKDVERAFGVLQARFAIVKNPAILWDKRQIGMVMRTCLILHNMIVENERNGLCYTSEFEEGDSSRSSEVDMSYTSTPSNLCTMLEIRSQVRDPHIHEQLKYDLIQNI</sequence>
<keyword evidence="3 5" id="KW-0195">Cyclin</keyword>
<dbReference type="SMART" id="SM01332">
    <property type="entry name" value="Cyclin_C"/>
    <property type="match status" value="1"/>
</dbReference>
<feature type="domain" description="Cyclin C-terminal" evidence="9">
    <location>
        <begin position="343"/>
        <end position="471"/>
    </location>
</feature>
<dbReference type="AlphaFoldDB" id="A0A0D3D2H6"/>
<accession>A0A0D3D2H6</accession>
<dbReference type="Pfam" id="PF02984">
    <property type="entry name" value="Cyclin_C"/>
    <property type="match status" value="1"/>
</dbReference>
<dbReference type="Proteomes" id="UP000032141">
    <property type="component" value="Chromosome C7"/>
</dbReference>
<feature type="compositionally biased region" description="Polar residues" evidence="7">
    <location>
        <begin position="159"/>
        <end position="171"/>
    </location>
</feature>
<evidence type="ECO:0000259" key="8">
    <source>
        <dbReference type="SMART" id="SM00385"/>
    </source>
</evidence>
<feature type="compositionally biased region" description="Polar residues" evidence="7">
    <location>
        <begin position="141"/>
        <end position="150"/>
    </location>
</feature>
<dbReference type="InterPro" id="IPR006671">
    <property type="entry name" value="Cyclin_N"/>
</dbReference>
<feature type="region of interest" description="Disordered" evidence="7">
    <location>
        <begin position="141"/>
        <end position="171"/>
    </location>
</feature>
<evidence type="ECO:0000313" key="10">
    <source>
        <dbReference type="EnsemblPlants" id="Bo7g005320.1"/>
    </source>
</evidence>
<keyword evidence="2" id="KW-0132">Cell division</keyword>
<evidence type="ECO:0000256" key="5">
    <source>
        <dbReference type="RuleBase" id="RU000383"/>
    </source>
</evidence>
<dbReference type="CDD" id="cd20562">
    <property type="entry name" value="CYCLIN_AtCycA_like_rpt1"/>
    <property type="match status" value="1"/>
</dbReference>
<comment type="similarity">
    <text evidence="1">Belongs to the cyclin family. Cyclin AB subfamily.</text>
</comment>
<dbReference type="Pfam" id="PF04827">
    <property type="entry name" value="Plant_tran"/>
    <property type="match status" value="1"/>
</dbReference>
<proteinExistence type="inferred from homology"/>
<keyword evidence="6" id="KW-0175">Coiled coil</keyword>
<dbReference type="PANTHER" id="PTHR47150:SF5">
    <property type="entry name" value="OS07G0546750 PROTEIN"/>
    <property type="match status" value="1"/>
</dbReference>
<dbReference type="STRING" id="109376.A0A0D3D2H6"/>
<dbReference type="GO" id="GO:0051301">
    <property type="term" value="P:cell division"/>
    <property type="evidence" value="ECO:0007669"/>
    <property type="project" value="UniProtKB-KW"/>
</dbReference>
<dbReference type="Pfam" id="PF00134">
    <property type="entry name" value="Cyclin_N"/>
    <property type="match status" value="1"/>
</dbReference>
<dbReference type="InterPro" id="IPR013763">
    <property type="entry name" value="Cyclin-like_dom"/>
</dbReference>
<feature type="coiled-coil region" evidence="6">
    <location>
        <begin position="505"/>
        <end position="532"/>
    </location>
</feature>
<feature type="domain" description="Cyclin-like" evidence="8">
    <location>
        <begin position="250"/>
        <end position="334"/>
    </location>
</feature>
<reference evidence="10 11" key="1">
    <citation type="journal article" date="2014" name="Genome Biol.">
        <title>Transcriptome and methylome profiling reveals relics of genome dominance in the mesopolyploid Brassica oleracea.</title>
        <authorList>
            <person name="Parkin I.A."/>
            <person name="Koh C."/>
            <person name="Tang H."/>
            <person name="Robinson S.J."/>
            <person name="Kagale S."/>
            <person name="Clarke W.E."/>
            <person name="Town C.D."/>
            <person name="Nixon J."/>
            <person name="Krishnakumar V."/>
            <person name="Bidwell S.L."/>
            <person name="Denoeud F."/>
            <person name="Belcram H."/>
            <person name="Links M.G."/>
            <person name="Just J."/>
            <person name="Clarke C."/>
            <person name="Bender T."/>
            <person name="Huebert T."/>
            <person name="Mason A.S."/>
            <person name="Pires J.C."/>
            <person name="Barker G."/>
            <person name="Moore J."/>
            <person name="Walley P.G."/>
            <person name="Manoli S."/>
            <person name="Batley J."/>
            <person name="Edwards D."/>
            <person name="Nelson M.N."/>
            <person name="Wang X."/>
            <person name="Paterson A.H."/>
            <person name="King G."/>
            <person name="Bancroft I."/>
            <person name="Chalhoub B."/>
            <person name="Sharpe A.G."/>
        </authorList>
    </citation>
    <scope>NUCLEOTIDE SEQUENCE</scope>
    <source>
        <strain evidence="10 11">cv. TO1000</strain>
    </source>
</reference>
<keyword evidence="4" id="KW-0131">Cell cycle</keyword>
<protein>
    <recommendedName>
        <fullName evidence="12">Cyclin N-terminal domain-containing protein</fullName>
    </recommendedName>
</protein>
<dbReference type="SMART" id="SM00385">
    <property type="entry name" value="CYCLIN"/>
    <property type="match status" value="2"/>
</dbReference>
<evidence type="ECO:0000256" key="7">
    <source>
        <dbReference type="SAM" id="MobiDB-lite"/>
    </source>
</evidence>
<dbReference type="Gene3D" id="1.10.472.10">
    <property type="entry name" value="Cyclin-like"/>
    <property type="match status" value="2"/>
</dbReference>
<dbReference type="InterPro" id="IPR006912">
    <property type="entry name" value="Harbinger_derived_prot"/>
</dbReference>
<dbReference type="PANTHER" id="PTHR47150">
    <property type="entry name" value="OS12G0169200 PROTEIN"/>
    <property type="match status" value="1"/>
</dbReference>
<dbReference type="CDD" id="cd20506">
    <property type="entry name" value="CYCLIN_AtCycA-like_rpt2"/>
    <property type="match status" value="1"/>
</dbReference>
<dbReference type="HOGENOM" id="CLU_316024_0_0_1"/>
<dbReference type="eggNOG" id="KOG0654">
    <property type="taxonomic scope" value="Eukaryota"/>
</dbReference>
<dbReference type="FunFam" id="1.10.472.10:FF:000013">
    <property type="entry name" value="Cyclin A1"/>
    <property type="match status" value="1"/>
</dbReference>
<dbReference type="InterPro" id="IPR004367">
    <property type="entry name" value="Cyclin_C-dom"/>
</dbReference>
<reference evidence="10" key="2">
    <citation type="submission" date="2015-03" db="UniProtKB">
        <authorList>
            <consortium name="EnsemblPlants"/>
        </authorList>
    </citation>
    <scope>IDENTIFICATION</scope>
</reference>
<dbReference type="EnsemblPlants" id="Bo7g005320.1">
    <property type="protein sequence ID" value="Bo7g005320.1"/>
    <property type="gene ID" value="Bo7g005320"/>
</dbReference>